<feature type="domain" description="Ketoreductase" evidence="3">
    <location>
        <begin position="2"/>
        <end position="195"/>
    </location>
</feature>
<dbReference type="Pfam" id="PF13561">
    <property type="entry name" value="adh_short_C2"/>
    <property type="match status" value="1"/>
</dbReference>
<dbReference type="GO" id="GO:0030497">
    <property type="term" value="P:fatty acid elongation"/>
    <property type="evidence" value="ECO:0007669"/>
    <property type="project" value="TreeGrafter"/>
</dbReference>
<evidence type="ECO:0000259" key="3">
    <source>
        <dbReference type="SMART" id="SM00822"/>
    </source>
</evidence>
<evidence type="ECO:0000256" key="1">
    <source>
        <dbReference type="ARBA" id="ARBA00006484"/>
    </source>
</evidence>
<organism evidence="4 5">
    <name type="scientific">Acrocarpospora macrocephala</name>
    <dbReference type="NCBI Taxonomy" id="150177"/>
    <lineage>
        <taxon>Bacteria</taxon>
        <taxon>Bacillati</taxon>
        <taxon>Actinomycetota</taxon>
        <taxon>Actinomycetes</taxon>
        <taxon>Streptosporangiales</taxon>
        <taxon>Streptosporangiaceae</taxon>
        <taxon>Acrocarpospora</taxon>
    </lineage>
</organism>
<name>A0A5M3WUG7_9ACTN</name>
<comment type="similarity">
    <text evidence="1">Belongs to the short-chain dehydrogenases/reductases (SDR) family.</text>
</comment>
<dbReference type="Gene3D" id="3.40.50.720">
    <property type="entry name" value="NAD(P)-binding Rossmann-like Domain"/>
    <property type="match status" value="1"/>
</dbReference>
<dbReference type="PROSITE" id="PS00061">
    <property type="entry name" value="ADH_SHORT"/>
    <property type="match status" value="1"/>
</dbReference>
<dbReference type="InterPro" id="IPR020904">
    <property type="entry name" value="Sc_DH/Rdtase_CS"/>
</dbReference>
<dbReference type="PANTHER" id="PTHR42760:SF40">
    <property type="entry name" value="3-OXOACYL-[ACYL-CARRIER-PROTEIN] REDUCTASE, CHLOROPLASTIC"/>
    <property type="match status" value="1"/>
</dbReference>
<comment type="caution">
    <text evidence="4">The sequence shown here is derived from an EMBL/GenBank/DDBJ whole genome shotgun (WGS) entry which is preliminary data.</text>
</comment>
<protein>
    <submittedName>
        <fullName evidence="4">3-oxoacyl-ACP reductase</fullName>
    </submittedName>
</protein>
<dbReference type="InterPro" id="IPR002347">
    <property type="entry name" value="SDR_fam"/>
</dbReference>
<reference evidence="4 5" key="1">
    <citation type="submission" date="2019-10" db="EMBL/GenBank/DDBJ databases">
        <title>Whole genome shotgun sequence of Acrocarpospora macrocephala NBRC 16266.</title>
        <authorList>
            <person name="Ichikawa N."/>
            <person name="Kimura A."/>
            <person name="Kitahashi Y."/>
            <person name="Komaki H."/>
            <person name="Oguchi A."/>
        </authorList>
    </citation>
    <scope>NUCLEOTIDE SEQUENCE [LARGE SCALE GENOMIC DNA]</scope>
    <source>
        <strain evidence="4 5">NBRC 16266</strain>
    </source>
</reference>
<dbReference type="FunFam" id="3.40.50.720:FF:000084">
    <property type="entry name" value="Short-chain dehydrogenase reductase"/>
    <property type="match status" value="1"/>
</dbReference>
<evidence type="ECO:0000256" key="2">
    <source>
        <dbReference type="ARBA" id="ARBA00023002"/>
    </source>
</evidence>
<dbReference type="InterPro" id="IPR036291">
    <property type="entry name" value="NAD(P)-bd_dom_sf"/>
</dbReference>
<proteinExistence type="inferred from homology"/>
<keyword evidence="2" id="KW-0560">Oxidoreductase</keyword>
<sequence length="240" mass="24432">MAVVTGGGRGIGAAVCRRLAEEGAAVAVLDLDPEPAAQVARTLPGAGAYAADAGDRAEVEDVVRRVLARHGRIDVLVPCAGVMRGAPVTEMTDQNWTEVLTSHLTGAFTAVRAVTPAMTAQGYGRIVLISSIAARGIAGHVNYGTAKAGIAGMARSLALELGPHGVTVNAVAPGFIATRMTREGAERRGRTWEEHAAQAAAGIALRRIGTPEDVAAVVAFLAGADAGYVTGQVIHVSGDP</sequence>
<dbReference type="InterPro" id="IPR057326">
    <property type="entry name" value="KR_dom"/>
</dbReference>
<dbReference type="PRINTS" id="PR00080">
    <property type="entry name" value="SDRFAMILY"/>
</dbReference>
<dbReference type="Proteomes" id="UP000331127">
    <property type="component" value="Unassembled WGS sequence"/>
</dbReference>
<dbReference type="SMART" id="SM00822">
    <property type="entry name" value="PKS_KR"/>
    <property type="match status" value="1"/>
</dbReference>
<dbReference type="AlphaFoldDB" id="A0A5M3WUG7"/>
<dbReference type="NCBIfam" id="NF009466">
    <property type="entry name" value="PRK12826.1-2"/>
    <property type="match status" value="1"/>
</dbReference>
<evidence type="ECO:0000313" key="4">
    <source>
        <dbReference type="EMBL" id="GES11832.1"/>
    </source>
</evidence>
<keyword evidence="5" id="KW-1185">Reference proteome</keyword>
<dbReference type="SUPFAM" id="SSF51735">
    <property type="entry name" value="NAD(P)-binding Rossmann-fold domains"/>
    <property type="match status" value="1"/>
</dbReference>
<dbReference type="EMBL" id="BLAE01000033">
    <property type="protein sequence ID" value="GES11832.1"/>
    <property type="molecule type" value="Genomic_DNA"/>
</dbReference>
<gene>
    <name evidence="4" type="primary">fabG_6</name>
    <name evidence="4" type="ORF">Amac_054290</name>
</gene>
<accession>A0A5M3WUG7</accession>
<dbReference type="PRINTS" id="PR00081">
    <property type="entry name" value="GDHRDH"/>
</dbReference>
<evidence type="ECO:0000313" key="5">
    <source>
        <dbReference type="Proteomes" id="UP000331127"/>
    </source>
</evidence>
<dbReference type="GO" id="GO:0016616">
    <property type="term" value="F:oxidoreductase activity, acting on the CH-OH group of donors, NAD or NADP as acceptor"/>
    <property type="evidence" value="ECO:0007669"/>
    <property type="project" value="TreeGrafter"/>
</dbReference>
<dbReference type="PANTHER" id="PTHR42760">
    <property type="entry name" value="SHORT-CHAIN DEHYDROGENASES/REDUCTASES FAMILY MEMBER"/>
    <property type="match status" value="1"/>
</dbReference>